<keyword evidence="3" id="KW-1185">Reference proteome</keyword>
<sequence length="121" mass="13045">MTTNHINQKIAIHEHSSATFSQLAQSSRSGEDPVDVCKGKSLPHSVPDQQAEDFPGFQTDPLPPGWPFRSGEQKIQGIVPGGAQLDRLSHSVQLAATAVLQQVLGGFFVVCVRVGEEDKLN</sequence>
<organism evidence="2 3">
    <name type="scientific">Batillaria attramentaria</name>
    <dbReference type="NCBI Taxonomy" id="370345"/>
    <lineage>
        <taxon>Eukaryota</taxon>
        <taxon>Metazoa</taxon>
        <taxon>Spiralia</taxon>
        <taxon>Lophotrochozoa</taxon>
        <taxon>Mollusca</taxon>
        <taxon>Gastropoda</taxon>
        <taxon>Caenogastropoda</taxon>
        <taxon>Sorbeoconcha</taxon>
        <taxon>Cerithioidea</taxon>
        <taxon>Batillariidae</taxon>
        <taxon>Batillaria</taxon>
    </lineage>
</organism>
<evidence type="ECO:0000256" key="1">
    <source>
        <dbReference type="SAM" id="MobiDB-lite"/>
    </source>
</evidence>
<evidence type="ECO:0000313" key="3">
    <source>
        <dbReference type="Proteomes" id="UP001519460"/>
    </source>
</evidence>
<dbReference type="Proteomes" id="UP001519460">
    <property type="component" value="Unassembled WGS sequence"/>
</dbReference>
<feature type="region of interest" description="Disordered" evidence="1">
    <location>
        <begin position="21"/>
        <end position="68"/>
    </location>
</feature>
<gene>
    <name evidence="2" type="ORF">BaRGS_00035101</name>
</gene>
<reference evidence="2 3" key="1">
    <citation type="journal article" date="2023" name="Sci. Data">
        <title>Genome assembly of the Korean intertidal mud-creeper Batillaria attramentaria.</title>
        <authorList>
            <person name="Patra A.K."/>
            <person name="Ho P.T."/>
            <person name="Jun S."/>
            <person name="Lee S.J."/>
            <person name="Kim Y."/>
            <person name="Won Y.J."/>
        </authorList>
    </citation>
    <scope>NUCLEOTIDE SEQUENCE [LARGE SCALE GENOMIC DNA]</scope>
    <source>
        <strain evidence="2">Wonlab-2016</strain>
    </source>
</reference>
<dbReference type="EMBL" id="JACVVK020000462">
    <property type="protein sequence ID" value="KAK7473623.1"/>
    <property type="molecule type" value="Genomic_DNA"/>
</dbReference>
<evidence type="ECO:0000313" key="2">
    <source>
        <dbReference type="EMBL" id="KAK7473623.1"/>
    </source>
</evidence>
<protein>
    <submittedName>
        <fullName evidence="2">Uncharacterized protein</fullName>
    </submittedName>
</protein>
<comment type="caution">
    <text evidence="2">The sequence shown here is derived from an EMBL/GenBank/DDBJ whole genome shotgun (WGS) entry which is preliminary data.</text>
</comment>
<dbReference type="AlphaFoldDB" id="A0ABD0JFK6"/>
<accession>A0ABD0JFK6</accession>
<name>A0ABD0JFK6_9CAEN</name>
<feature type="compositionally biased region" description="Basic and acidic residues" evidence="1">
    <location>
        <begin position="29"/>
        <end position="38"/>
    </location>
</feature>
<proteinExistence type="predicted"/>